<accession>A3II32</accession>
<sequence length="16" mass="1924">MFIKIPFLSNGLIFFH</sequence>
<proteinExistence type="predicted"/>
<evidence type="ECO:0000313" key="1">
    <source>
        <dbReference type="EMBL" id="EAZ93464.1"/>
    </source>
</evidence>
<keyword evidence="2" id="KW-1185">Reference proteome</keyword>
<evidence type="ECO:0000313" key="2">
    <source>
        <dbReference type="Proteomes" id="UP000003781"/>
    </source>
</evidence>
<comment type="caution">
    <text evidence="1">The sequence shown here is derived from an EMBL/GenBank/DDBJ whole genome shotgun (WGS) entry which is preliminary data.</text>
</comment>
<dbReference type="AlphaFoldDB" id="A3II32"/>
<dbReference type="EMBL" id="AAXW01000002">
    <property type="protein sequence ID" value="EAZ93464.1"/>
    <property type="molecule type" value="Genomic_DNA"/>
</dbReference>
<name>A3II32_9CHRO</name>
<dbReference type="Proteomes" id="UP000003781">
    <property type="component" value="Unassembled WGS sequence"/>
</dbReference>
<reference evidence="1 2" key="1">
    <citation type="submission" date="2007-03" db="EMBL/GenBank/DDBJ databases">
        <authorList>
            <person name="Stal L."/>
            <person name="Ferriera S."/>
            <person name="Johnson J."/>
            <person name="Kravitz S."/>
            <person name="Beeson K."/>
            <person name="Sutton G."/>
            <person name="Rogers Y.-H."/>
            <person name="Friedman R."/>
            <person name="Frazier M."/>
            <person name="Venter J.C."/>
        </authorList>
    </citation>
    <scope>NUCLEOTIDE SEQUENCE [LARGE SCALE GENOMIC DNA]</scope>
    <source>
        <strain evidence="1 2">CCY0110</strain>
    </source>
</reference>
<organism evidence="1 2">
    <name type="scientific">Crocosphaera chwakensis CCY0110</name>
    <dbReference type="NCBI Taxonomy" id="391612"/>
    <lineage>
        <taxon>Bacteria</taxon>
        <taxon>Bacillati</taxon>
        <taxon>Cyanobacteriota</taxon>
        <taxon>Cyanophyceae</taxon>
        <taxon>Oscillatoriophycideae</taxon>
        <taxon>Chroococcales</taxon>
        <taxon>Aphanothecaceae</taxon>
        <taxon>Crocosphaera</taxon>
        <taxon>Crocosphaera chwakensis</taxon>
    </lineage>
</organism>
<gene>
    <name evidence="1" type="ORF">CY0110_16752</name>
</gene>
<protein>
    <submittedName>
        <fullName evidence="1">Branched-chain alpha-keto acid dehydrogenase E2 subunit</fullName>
    </submittedName>
</protein>